<dbReference type="KEGG" id="vg:80142680"/>
<gene>
    <name evidence="1" type="ORF">pZL12.64c</name>
</gene>
<name>D0UWG9_9CAUD</name>
<proteinExistence type="predicted"/>
<sequence>MDAPPRGGAAGSTSPYTQGAEVVNDFQPMTVVDETANSGRPWLASLVGTNDGNTITLDLTKFVEGVHYTKGTLLQGRNVLKSGIPLGKINASGLYGPYSGPTAEVQTVTVTGTPTGGTYTLTFSGQTTAGIPYNATAAQVRSALEALSNIAPGDVTVTGGPHPGTVMVVTFAGAYLGEDVSQMTASGAGLTGGSTPGVTIATATAGGAAGASDGTQVLAGFLLEETPFNPGSTKCGGVLLWQAEVYASKLPIPFDADDVASTTAFVHWR</sequence>
<evidence type="ECO:0000313" key="1">
    <source>
        <dbReference type="EMBL" id="ACX71141.1"/>
    </source>
</evidence>
<reference evidence="1 2" key="1">
    <citation type="journal article" date="2010" name="J. Bacteriol.">
        <title>Characterization of the replication, transfer, and plasmid/lytic phage cycle of the Streptomyces plasmid-phage pZL12.</title>
        <authorList>
            <person name="Zhong L."/>
            <person name="Cheng Q."/>
            <person name="Tian X."/>
            <person name="Zhao L."/>
            <person name="Qin Z."/>
        </authorList>
    </citation>
    <scope>NUCLEOTIDE SEQUENCE [LARGE SCALE GENOMIC DNA]</scope>
</reference>
<keyword evidence="2" id="KW-1185">Reference proteome</keyword>
<organism evidence="1 2">
    <name type="scientific">Streptomyces phage ZL12</name>
    <dbReference type="NCBI Taxonomy" id="2570911"/>
    <lineage>
        <taxon>Viruses</taxon>
        <taxon>Duplodnaviria</taxon>
        <taxon>Heunggongvirae</taxon>
        <taxon>Uroviricota</taxon>
        <taxon>Caudoviricetes</taxon>
        <taxon>Fuzanglongvirus</taxon>
        <taxon>Fuzanglongvirus ZL12</taxon>
    </lineage>
</organism>
<protein>
    <submittedName>
        <fullName evidence="1">Uncharacterized protein</fullName>
    </submittedName>
</protein>
<accession>D0UWG9</accession>
<dbReference type="Proteomes" id="UP000298310">
    <property type="component" value="Segment"/>
</dbReference>
<evidence type="ECO:0000313" key="2">
    <source>
        <dbReference type="Proteomes" id="UP000298310"/>
    </source>
</evidence>
<dbReference type="EMBL" id="GQ919031">
    <property type="protein sequence ID" value="ACX71141.1"/>
    <property type="molecule type" value="Genomic_DNA"/>
</dbReference>